<evidence type="ECO:0000256" key="6">
    <source>
        <dbReference type="SAM" id="MobiDB-lite"/>
    </source>
</evidence>
<evidence type="ECO:0000256" key="5">
    <source>
        <dbReference type="ARBA" id="ARBA00023186"/>
    </source>
</evidence>
<dbReference type="GO" id="GO:0044780">
    <property type="term" value="P:bacterial-type flagellum assembly"/>
    <property type="evidence" value="ECO:0007669"/>
    <property type="project" value="InterPro"/>
</dbReference>
<dbReference type="PANTHER" id="PTHR34773:SF1">
    <property type="entry name" value="FLAGELLAR SECRETION CHAPERONE FLIS"/>
    <property type="match status" value="1"/>
</dbReference>
<comment type="subcellular location">
    <subcellularLocation>
        <location evidence="1">Cytoplasm</location>
        <location evidence="1">Cytosol</location>
    </subcellularLocation>
</comment>
<name>A0A2N3L5W7_9PROT</name>
<evidence type="ECO:0000256" key="1">
    <source>
        <dbReference type="ARBA" id="ARBA00004514"/>
    </source>
</evidence>
<dbReference type="InterPro" id="IPR003713">
    <property type="entry name" value="FliS"/>
</dbReference>
<dbReference type="Gene3D" id="1.20.120.340">
    <property type="entry name" value="Flagellar protein FliS"/>
    <property type="match status" value="1"/>
</dbReference>
<dbReference type="RefSeq" id="WP_101302037.1">
    <property type="nucleotide sequence ID" value="NZ_NXGX01000004.1"/>
</dbReference>
<keyword evidence="7" id="KW-0969">Cilium</keyword>
<organism evidence="7 8">
    <name type="scientific">Thalassospira lohafexi</name>
    <dbReference type="NCBI Taxonomy" id="744227"/>
    <lineage>
        <taxon>Bacteria</taxon>
        <taxon>Pseudomonadati</taxon>
        <taxon>Pseudomonadota</taxon>
        <taxon>Alphaproteobacteria</taxon>
        <taxon>Rhodospirillales</taxon>
        <taxon>Thalassospiraceae</taxon>
        <taxon>Thalassospira</taxon>
    </lineage>
</organism>
<dbReference type="NCBIfam" id="TIGR00208">
    <property type="entry name" value="fliS"/>
    <property type="match status" value="1"/>
</dbReference>
<keyword evidence="5" id="KW-0143">Chaperone</keyword>
<sequence>MNEHAAHTYKQQQVNTASPAKMVFMLYEKILSRLQEAQSAIERKDIQARCNANSNAQELIAHLSKTLDMDQGGEIAFNLEQLYSHCLIRLMDVDRHNDPQAAEEVIGLLRPIRDSWYVLSEKSEGELRQAIMAVQQGRPAAQPTGERKSAGDETPAPAKSTLSISA</sequence>
<evidence type="ECO:0000313" key="8">
    <source>
        <dbReference type="Proteomes" id="UP000233332"/>
    </source>
</evidence>
<dbReference type="Pfam" id="PF02561">
    <property type="entry name" value="FliS"/>
    <property type="match status" value="1"/>
</dbReference>
<comment type="similarity">
    <text evidence="2">Belongs to the FliS family.</text>
</comment>
<comment type="caution">
    <text evidence="7">The sequence shown here is derived from an EMBL/GenBank/DDBJ whole genome shotgun (WGS) entry which is preliminary data.</text>
</comment>
<feature type="region of interest" description="Disordered" evidence="6">
    <location>
        <begin position="135"/>
        <end position="166"/>
    </location>
</feature>
<evidence type="ECO:0000256" key="4">
    <source>
        <dbReference type="ARBA" id="ARBA00022795"/>
    </source>
</evidence>
<keyword evidence="7" id="KW-0282">Flagellum</keyword>
<gene>
    <name evidence="7" type="primary">fliS</name>
    <name evidence="7" type="ORF">COO92_10765</name>
</gene>
<dbReference type="CDD" id="cd16098">
    <property type="entry name" value="FliS"/>
    <property type="match status" value="1"/>
</dbReference>
<proteinExistence type="inferred from homology"/>
<dbReference type="PANTHER" id="PTHR34773">
    <property type="entry name" value="FLAGELLAR SECRETION CHAPERONE FLIS"/>
    <property type="match status" value="1"/>
</dbReference>
<dbReference type="AlphaFoldDB" id="A0A2N3L5W7"/>
<keyword evidence="3" id="KW-0963">Cytoplasm</keyword>
<keyword evidence="8" id="KW-1185">Reference proteome</keyword>
<dbReference type="Proteomes" id="UP000233332">
    <property type="component" value="Unassembled WGS sequence"/>
</dbReference>
<dbReference type="GO" id="GO:0005829">
    <property type="term" value="C:cytosol"/>
    <property type="evidence" value="ECO:0007669"/>
    <property type="project" value="UniProtKB-SubCell"/>
</dbReference>
<dbReference type="SUPFAM" id="SSF101116">
    <property type="entry name" value="Flagellar export chaperone FliS"/>
    <property type="match status" value="1"/>
</dbReference>
<dbReference type="EMBL" id="NXGX01000004">
    <property type="protein sequence ID" value="PKR58224.1"/>
    <property type="molecule type" value="Genomic_DNA"/>
</dbReference>
<keyword evidence="7" id="KW-0966">Cell projection</keyword>
<evidence type="ECO:0000256" key="3">
    <source>
        <dbReference type="ARBA" id="ARBA00022490"/>
    </source>
</evidence>
<keyword evidence="4" id="KW-1005">Bacterial flagellum biogenesis</keyword>
<protein>
    <submittedName>
        <fullName evidence="7">Flagellar export chaperone FliS</fullName>
    </submittedName>
</protein>
<accession>A0A2N3L5W7</accession>
<dbReference type="InterPro" id="IPR036584">
    <property type="entry name" value="FliS_sf"/>
</dbReference>
<evidence type="ECO:0000313" key="7">
    <source>
        <dbReference type="EMBL" id="PKR58224.1"/>
    </source>
</evidence>
<dbReference type="GO" id="GO:0071973">
    <property type="term" value="P:bacterial-type flagellum-dependent cell motility"/>
    <property type="evidence" value="ECO:0007669"/>
    <property type="project" value="TreeGrafter"/>
</dbReference>
<reference evidence="7 8" key="1">
    <citation type="submission" date="2017-09" db="EMBL/GenBank/DDBJ databases">
        <title>Biodiversity and function of Thalassospira species in the particle-attached aromatic-hydrocarbon-degrading consortia from the surface seawater of the China South Sea.</title>
        <authorList>
            <person name="Dong C."/>
            <person name="Lai Q."/>
            <person name="Shao Z."/>
        </authorList>
    </citation>
    <scope>NUCLEOTIDE SEQUENCE [LARGE SCALE GENOMIC DNA]</scope>
    <source>
        <strain evidence="7 8">139Z-12</strain>
    </source>
</reference>
<evidence type="ECO:0000256" key="2">
    <source>
        <dbReference type="ARBA" id="ARBA00008787"/>
    </source>
</evidence>